<dbReference type="GO" id="GO:0003743">
    <property type="term" value="F:translation initiation factor activity"/>
    <property type="evidence" value="ECO:0007669"/>
    <property type="project" value="UniProtKB-KW"/>
</dbReference>
<dbReference type="Proteomes" id="UP000325081">
    <property type="component" value="Unassembled WGS sequence"/>
</dbReference>
<keyword evidence="1" id="KW-0396">Initiation factor</keyword>
<comment type="caution">
    <text evidence="1">The sequence shown here is derived from an EMBL/GenBank/DDBJ whole genome shotgun (WGS) entry which is preliminary data.</text>
</comment>
<dbReference type="EMBL" id="BKCP01005405">
    <property type="protein sequence ID" value="GER37786.1"/>
    <property type="molecule type" value="Genomic_DNA"/>
</dbReference>
<sequence>MQWARAFRRGRAGLHDEGYLHRAWGHDHDGRGFTGGDLVHEVHRLACGYAEGDGLSHSDGNGCRDGLRFDVGEQQRPTEAPHSMSVSPPAALFLSRSGACDEGYGLDNRSVVFNVGDFVCVGSLTDGRVGPYEVI</sequence>
<keyword evidence="1" id="KW-0648">Protein biosynthesis</keyword>
<gene>
    <name evidence="1" type="ORF">STAS_14216</name>
</gene>
<reference evidence="2" key="1">
    <citation type="journal article" date="2019" name="Curr. Biol.">
        <title>Genome Sequence of Striga asiatica Provides Insight into the Evolution of Plant Parasitism.</title>
        <authorList>
            <person name="Yoshida S."/>
            <person name="Kim S."/>
            <person name="Wafula E.K."/>
            <person name="Tanskanen J."/>
            <person name="Kim Y.M."/>
            <person name="Honaas L."/>
            <person name="Yang Z."/>
            <person name="Spallek T."/>
            <person name="Conn C.E."/>
            <person name="Ichihashi Y."/>
            <person name="Cheong K."/>
            <person name="Cui S."/>
            <person name="Der J.P."/>
            <person name="Gundlach H."/>
            <person name="Jiao Y."/>
            <person name="Hori C."/>
            <person name="Ishida J.K."/>
            <person name="Kasahara H."/>
            <person name="Kiba T."/>
            <person name="Kim M.S."/>
            <person name="Koo N."/>
            <person name="Laohavisit A."/>
            <person name="Lee Y.H."/>
            <person name="Lumba S."/>
            <person name="McCourt P."/>
            <person name="Mortimer J.C."/>
            <person name="Mutuku J.M."/>
            <person name="Nomura T."/>
            <person name="Sasaki-Sekimoto Y."/>
            <person name="Seto Y."/>
            <person name="Wang Y."/>
            <person name="Wakatake T."/>
            <person name="Sakakibara H."/>
            <person name="Demura T."/>
            <person name="Yamaguchi S."/>
            <person name="Yoneyama K."/>
            <person name="Manabe R.I."/>
            <person name="Nelson D.C."/>
            <person name="Schulman A.H."/>
            <person name="Timko M.P."/>
            <person name="dePamphilis C.W."/>
            <person name="Choi D."/>
            <person name="Shirasu K."/>
        </authorList>
    </citation>
    <scope>NUCLEOTIDE SEQUENCE [LARGE SCALE GENOMIC DNA]</scope>
    <source>
        <strain evidence="2">cv. UVA1</strain>
    </source>
</reference>
<name>A0A5A7PYN7_STRAF</name>
<keyword evidence="2" id="KW-1185">Reference proteome</keyword>
<evidence type="ECO:0000313" key="1">
    <source>
        <dbReference type="EMBL" id="GER37786.1"/>
    </source>
</evidence>
<protein>
    <submittedName>
        <fullName evidence="1">Eukaryotic translation initiation factor 3subunit 7</fullName>
    </submittedName>
</protein>
<evidence type="ECO:0000313" key="2">
    <source>
        <dbReference type="Proteomes" id="UP000325081"/>
    </source>
</evidence>
<proteinExistence type="predicted"/>
<accession>A0A5A7PYN7</accession>
<organism evidence="1 2">
    <name type="scientific">Striga asiatica</name>
    <name type="common">Asiatic witchweed</name>
    <name type="synonym">Buchnera asiatica</name>
    <dbReference type="NCBI Taxonomy" id="4170"/>
    <lineage>
        <taxon>Eukaryota</taxon>
        <taxon>Viridiplantae</taxon>
        <taxon>Streptophyta</taxon>
        <taxon>Embryophyta</taxon>
        <taxon>Tracheophyta</taxon>
        <taxon>Spermatophyta</taxon>
        <taxon>Magnoliopsida</taxon>
        <taxon>eudicotyledons</taxon>
        <taxon>Gunneridae</taxon>
        <taxon>Pentapetalae</taxon>
        <taxon>asterids</taxon>
        <taxon>lamiids</taxon>
        <taxon>Lamiales</taxon>
        <taxon>Orobanchaceae</taxon>
        <taxon>Buchnereae</taxon>
        <taxon>Striga</taxon>
    </lineage>
</organism>
<dbReference type="AlphaFoldDB" id="A0A5A7PYN7"/>